<dbReference type="InterPro" id="IPR014729">
    <property type="entry name" value="Rossmann-like_a/b/a_fold"/>
</dbReference>
<accession>A0ABS2DQE0</accession>
<dbReference type="PANTHER" id="PTHR43169:SF2">
    <property type="entry name" value="NAD_GMP SYNTHASE DOMAIN-CONTAINING PROTEIN"/>
    <property type="match status" value="1"/>
</dbReference>
<evidence type="ECO:0000313" key="2">
    <source>
        <dbReference type="Proteomes" id="UP000715095"/>
    </source>
</evidence>
<dbReference type="EMBL" id="JACJJC010000004">
    <property type="protein sequence ID" value="MBM6703559.1"/>
    <property type="molecule type" value="Genomic_DNA"/>
</dbReference>
<reference evidence="1 2" key="1">
    <citation type="journal article" date="2021" name="Sci. Rep.">
        <title>The distribution of antibiotic resistance genes in chicken gut microbiota commensals.</title>
        <authorList>
            <person name="Juricova H."/>
            <person name="Matiasovicova J."/>
            <person name="Kubasova T."/>
            <person name="Cejkova D."/>
            <person name="Rychlik I."/>
        </authorList>
    </citation>
    <scope>NUCLEOTIDE SEQUENCE [LARGE SCALE GENOMIC DNA]</scope>
    <source>
        <strain evidence="1 2">An829</strain>
    </source>
</reference>
<evidence type="ECO:0008006" key="3">
    <source>
        <dbReference type="Google" id="ProtNLM"/>
    </source>
</evidence>
<protein>
    <recommendedName>
        <fullName evidence="3">TIGR00268 family protein</fullName>
    </recommendedName>
</protein>
<keyword evidence="2" id="KW-1185">Reference proteome</keyword>
<proteinExistence type="predicted"/>
<sequence length="283" mass="30724">MHTNLTDIAELSRLKDILESIASEGRFALAYSGGLDSRFLAFAAGRLGFSPVLLHIIGPQIAPDETAQALHDAEAMGLEALCVPASSLSMPELAHAGKDRCYVCKRHLFEELLRIARDSNLRGAVCDGTNASDLTAFRPGARAIRELGIRSPLAEAGIEKRRIREIAREIGMPNPEQAARPCLLTRFPYGIQPSQSALAAVADAELFVGRDDFGSKLRYRIRMPETGLTLLHVSAASLAAAEPDSYKARAALDALLQRLAKKFGDRLPGLRAEVLEKLSGYYD</sequence>
<dbReference type="PANTHER" id="PTHR43169">
    <property type="entry name" value="EXSB FAMILY PROTEIN"/>
    <property type="match status" value="1"/>
</dbReference>
<dbReference type="RefSeq" id="WP_205102036.1">
    <property type="nucleotide sequence ID" value="NZ_JACJJC010000004.1"/>
</dbReference>
<evidence type="ECO:0000313" key="1">
    <source>
        <dbReference type="EMBL" id="MBM6703559.1"/>
    </source>
</evidence>
<dbReference type="Gene3D" id="3.40.50.620">
    <property type="entry name" value="HUPs"/>
    <property type="match status" value="1"/>
</dbReference>
<dbReference type="Proteomes" id="UP000715095">
    <property type="component" value="Unassembled WGS sequence"/>
</dbReference>
<comment type="caution">
    <text evidence="1">The sequence shown here is derived from an EMBL/GenBank/DDBJ whole genome shotgun (WGS) entry which is preliminary data.</text>
</comment>
<gene>
    <name evidence="1" type="ORF">H6A60_03530</name>
</gene>
<dbReference type="InterPro" id="IPR052188">
    <property type="entry name" value="Ni-pincer_cofactor_biosynth"/>
</dbReference>
<organism evidence="1 2">
    <name type="scientific">Sutterella massiliensis</name>
    <dbReference type="NCBI Taxonomy" id="1816689"/>
    <lineage>
        <taxon>Bacteria</taxon>
        <taxon>Pseudomonadati</taxon>
        <taxon>Pseudomonadota</taxon>
        <taxon>Betaproteobacteria</taxon>
        <taxon>Burkholderiales</taxon>
        <taxon>Sutterellaceae</taxon>
        <taxon>Sutterella</taxon>
    </lineage>
</organism>
<name>A0ABS2DQE0_9BURK</name>
<dbReference type="SUPFAM" id="SSF52402">
    <property type="entry name" value="Adenine nucleotide alpha hydrolases-like"/>
    <property type="match status" value="1"/>
</dbReference>